<accession>A0ABS5J9Q8</accession>
<evidence type="ECO:0000256" key="3">
    <source>
        <dbReference type="ARBA" id="ARBA00012153"/>
    </source>
</evidence>
<dbReference type="EMBL" id="JAGTXB010000025">
    <property type="protein sequence ID" value="MBS0031783.1"/>
    <property type="molecule type" value="Genomic_DNA"/>
</dbReference>
<dbReference type="PANTHER" id="PTHR21327:SF18">
    <property type="entry name" value="3,4-DIHYDROXY-2-BUTANONE 4-PHOSPHATE SYNTHASE"/>
    <property type="match status" value="1"/>
</dbReference>
<evidence type="ECO:0000256" key="2">
    <source>
        <dbReference type="ARBA" id="ARBA00004904"/>
    </source>
</evidence>
<keyword evidence="5" id="KW-0686">Riboflavin biosynthesis</keyword>
<comment type="pathway">
    <text evidence="2">Cofactor biosynthesis; riboflavin biosynthesis; 2-hydroxy-3-oxobutyl phosphate from D-ribulose 5-phosphate: step 1/1.</text>
</comment>
<dbReference type="RefSeq" id="WP_211976945.1">
    <property type="nucleotide sequence ID" value="NZ_CBFHAM010000012.1"/>
</dbReference>
<dbReference type="Gene3D" id="3.90.870.10">
    <property type="entry name" value="DHBP synthase"/>
    <property type="match status" value="1"/>
</dbReference>
<evidence type="ECO:0000313" key="8">
    <source>
        <dbReference type="Proteomes" id="UP000676386"/>
    </source>
</evidence>
<evidence type="ECO:0000256" key="4">
    <source>
        <dbReference type="ARBA" id="ARBA00018836"/>
    </source>
</evidence>
<sequence>MERINKAVEYLATGKPVLISDSVDRENEYDIAFSARHVNPQLVKLLQERGGGLLCLVLSSEKAGELGIQRLNSNGNDFFDTPFGFPISYKHMTHSAVSIEGRAHTIVKVSEQCASIQNFVIPGHIATLIAKTGGLLERNGHTEAIVDLLKLAGEPPVGVLCEVQGINGGMADQRELKEIFSDIDTCEVSIKEIAEFINGRMKNDD</sequence>
<dbReference type="InterPro" id="IPR000422">
    <property type="entry name" value="DHBP_synthase_RibB"/>
</dbReference>
<dbReference type="Proteomes" id="UP000676386">
    <property type="component" value="Unassembled WGS sequence"/>
</dbReference>
<dbReference type="PANTHER" id="PTHR21327">
    <property type="entry name" value="GTP CYCLOHYDROLASE II-RELATED"/>
    <property type="match status" value="1"/>
</dbReference>
<keyword evidence="8" id="KW-1185">Reference proteome</keyword>
<name>A0ABS5J9Q8_9BACT</name>
<protein>
    <recommendedName>
        <fullName evidence="4">3,4-dihydroxy-2-butanone 4-phosphate synthase</fullName>
        <ecNumber evidence="3">4.1.99.12</ecNumber>
    </recommendedName>
</protein>
<dbReference type="EC" id="4.1.99.12" evidence="3"/>
<comment type="caution">
    <text evidence="7">The sequence shown here is derived from an EMBL/GenBank/DDBJ whole genome shotgun (WGS) entry which is preliminary data.</text>
</comment>
<reference evidence="7 8" key="1">
    <citation type="submission" date="2021-04" db="EMBL/GenBank/DDBJ databases">
        <title>Chitinophaga sp. nov., isolated from the rhizosphere soil.</title>
        <authorList>
            <person name="He S."/>
        </authorList>
    </citation>
    <scope>NUCLEOTIDE SEQUENCE [LARGE SCALE GENOMIC DNA]</scope>
    <source>
        <strain evidence="7 8">2R12</strain>
    </source>
</reference>
<dbReference type="SUPFAM" id="SSF55821">
    <property type="entry name" value="YrdC/RibB"/>
    <property type="match status" value="1"/>
</dbReference>
<dbReference type="Pfam" id="PF00926">
    <property type="entry name" value="DHBP_synthase"/>
    <property type="match status" value="1"/>
</dbReference>
<evidence type="ECO:0000256" key="6">
    <source>
        <dbReference type="ARBA" id="ARBA00022723"/>
    </source>
</evidence>
<proteinExistence type="predicted"/>
<evidence type="ECO:0000313" key="7">
    <source>
        <dbReference type="EMBL" id="MBS0031783.1"/>
    </source>
</evidence>
<evidence type="ECO:0000256" key="1">
    <source>
        <dbReference type="ARBA" id="ARBA00002284"/>
    </source>
</evidence>
<dbReference type="InterPro" id="IPR017945">
    <property type="entry name" value="DHBP_synth_RibB-like_a/b_dom"/>
</dbReference>
<keyword evidence="6" id="KW-0479">Metal-binding</keyword>
<evidence type="ECO:0000256" key="5">
    <source>
        <dbReference type="ARBA" id="ARBA00022619"/>
    </source>
</evidence>
<comment type="function">
    <text evidence="1">Catalyzes the conversion of D-ribulose 5-phosphate to formate and 3,4-dihydroxy-2-butanone 4-phosphate.</text>
</comment>
<organism evidence="7 8">
    <name type="scientific">Chitinophaga hostae</name>
    <dbReference type="NCBI Taxonomy" id="2831022"/>
    <lineage>
        <taxon>Bacteria</taxon>
        <taxon>Pseudomonadati</taxon>
        <taxon>Bacteroidota</taxon>
        <taxon>Chitinophagia</taxon>
        <taxon>Chitinophagales</taxon>
        <taxon>Chitinophagaceae</taxon>
        <taxon>Chitinophaga</taxon>
    </lineage>
</organism>
<gene>
    <name evidence="7" type="ORF">KE626_30910</name>
</gene>